<keyword evidence="2" id="KW-1185">Reference proteome</keyword>
<dbReference type="Proteomes" id="UP001525961">
    <property type="component" value="Unassembled WGS sequence"/>
</dbReference>
<protein>
    <recommendedName>
        <fullName evidence="3">N-acetyltransferase domain-containing protein</fullName>
    </recommendedName>
</protein>
<reference evidence="1 2" key="1">
    <citation type="journal article" date="2022" name="Front. Microbiol.">
        <title>High genomic differentiation and limited gene flow indicate recent cryptic speciation within the genus Laspinema (cyanobacteria).</title>
        <authorList>
            <person name="Stanojkovic A."/>
            <person name="Skoupy S."/>
            <person name="Skaloud P."/>
            <person name="Dvorak P."/>
        </authorList>
    </citation>
    <scope>NUCLEOTIDE SEQUENCE [LARGE SCALE GENOMIC DNA]</scope>
    <source>
        <strain evidence="1 2">D3b</strain>
    </source>
</reference>
<dbReference type="RefSeq" id="WP_261235039.1">
    <property type="nucleotide sequence ID" value="NZ_JAMXFA010000008.1"/>
</dbReference>
<sequence>MELSEQIKSSLIEFWSESQKVRVLRWWIGDERMQVYLRKSLKNYNHKLQQCLDIATIEVYPEYQFQGLCKQFLQYCLEHSPYPVRVENCYNPSLQIHLNNQSWIQMDFDYYAPDSLRN</sequence>
<evidence type="ECO:0008006" key="3">
    <source>
        <dbReference type="Google" id="ProtNLM"/>
    </source>
</evidence>
<evidence type="ECO:0000313" key="2">
    <source>
        <dbReference type="Proteomes" id="UP001525961"/>
    </source>
</evidence>
<comment type="caution">
    <text evidence="1">The sequence shown here is derived from an EMBL/GenBank/DDBJ whole genome shotgun (WGS) entry which is preliminary data.</text>
</comment>
<dbReference type="EMBL" id="JAMXFA010000008">
    <property type="protein sequence ID" value="MCT7977578.1"/>
    <property type="molecule type" value="Genomic_DNA"/>
</dbReference>
<accession>A0ABT2N4G4</accession>
<name>A0ABT2N4G4_9CYAN</name>
<gene>
    <name evidence="1" type="ORF">NG792_07670</name>
</gene>
<organism evidence="1 2">
    <name type="scientific">Laspinema olomoucense D3b</name>
    <dbReference type="NCBI Taxonomy" id="2953688"/>
    <lineage>
        <taxon>Bacteria</taxon>
        <taxon>Bacillati</taxon>
        <taxon>Cyanobacteriota</taxon>
        <taxon>Cyanophyceae</taxon>
        <taxon>Oscillatoriophycideae</taxon>
        <taxon>Oscillatoriales</taxon>
        <taxon>Laspinemataceae</taxon>
        <taxon>Laspinema</taxon>
        <taxon>Laspinema olomoucense</taxon>
    </lineage>
</organism>
<proteinExistence type="predicted"/>
<evidence type="ECO:0000313" key="1">
    <source>
        <dbReference type="EMBL" id="MCT7977578.1"/>
    </source>
</evidence>